<feature type="compositionally biased region" description="Polar residues" evidence="1">
    <location>
        <begin position="201"/>
        <end position="215"/>
    </location>
</feature>
<feature type="compositionally biased region" description="Low complexity" evidence="1">
    <location>
        <begin position="598"/>
        <end position="608"/>
    </location>
</feature>
<protein>
    <recommendedName>
        <fullName evidence="2">Wings apart-like protein C-terminal domain-containing protein</fullName>
    </recommendedName>
</protein>
<feature type="region of interest" description="Disordered" evidence="1">
    <location>
        <begin position="435"/>
        <end position="455"/>
    </location>
</feature>
<feature type="domain" description="Wings apart-like protein C-terminal" evidence="2">
    <location>
        <begin position="992"/>
        <end position="1089"/>
    </location>
</feature>
<feature type="compositionally biased region" description="Polar residues" evidence="1">
    <location>
        <begin position="742"/>
        <end position="754"/>
    </location>
</feature>
<feature type="region of interest" description="Disordered" evidence="1">
    <location>
        <begin position="171"/>
        <end position="349"/>
    </location>
</feature>
<feature type="compositionally biased region" description="Polar residues" evidence="1">
    <location>
        <begin position="388"/>
        <end position="397"/>
    </location>
</feature>
<feature type="compositionally biased region" description="Basic and acidic residues" evidence="1">
    <location>
        <begin position="514"/>
        <end position="526"/>
    </location>
</feature>
<dbReference type="InterPro" id="IPR022771">
    <property type="entry name" value="WAPL_C"/>
</dbReference>
<keyword evidence="4" id="KW-1185">Reference proteome</keyword>
<accession>A0A6A7C0K6</accession>
<feature type="compositionally biased region" description="Basic and acidic residues" evidence="1">
    <location>
        <begin position="290"/>
        <end position="304"/>
    </location>
</feature>
<feature type="region of interest" description="Disordered" evidence="1">
    <location>
        <begin position="32"/>
        <end position="120"/>
    </location>
</feature>
<feature type="region of interest" description="Disordered" evidence="1">
    <location>
        <begin position="1116"/>
        <end position="1139"/>
    </location>
</feature>
<sequence>MSLRKPKVVGYGKSRSKYLNNWLDDDSLATRSNAISKKPEPASTAPKAPEAAHDLIGGQELPSLSTEGSEKLKRKLGKDVAKTTPESENSSSELSELDELPITNPKNIGKGVAKKGSQLESAKNIINSATVATEPKDLATRAFRTTRNSKAKGLNAAKTSDIATANVQTTVKPVNPPVKAKRGRPRKNVAAKSPGKPAASESATEPCQAVATNTALEKAKKAVTPPRPSKLPDVPSHETANAKSVGESSQLPDQVTLRPTSNDLSQNLDIHAGQESALTTSDSLKTVPEPLHKTPEPQPTERRATRANVSATEVAANMKTRSGKLFDEPKVAPVSKAKGGRPRKKAAAAVETTVQDGIAADTAVADTPNKAVATASKGSGEAKRVQSSKRGSATTDTADIIMTGAPSRLKGVKVDKATAPKDAENEELLSELTDLTSEEEPERVEKTTKAHGKLKKQTAVIDQTETKAKAEGRVTKAEVAVKVSNKAEMPGKLQGALRSKAKVRDAMLESDTFDLEKSFGTEEKSKMPAKRKPASKAKAETVPKSPSKITKSGRASKQTRTAKSPPKPKPTPVAKGRKEAAVSKPEMVSEMEPDVHASPRSSSPLPAAEIPEESFMDIDQPVPESSPVQTKQPGGVDSNETNSSRGVKRTRMRPLTTQDDIFDVARPVDTSSEKLNPHKRLKMTPTTGKGLASNALENPPSPPEPQTEEKLPARRVRMVDRLKACAVPSSDPILSESESEEAQPTQQSVSQSNLTFTQSQTGLAKITYARTRSYLADDEEDLLQPQTVLDFPSAVSDTDTGPGVRSIHELRAAGRTDRFLRDAEGLIEEITTATSESDSQRKALVQLAKKLLDKDFAERFSTYGFADTLSPLCITSVPSNPTSDFLLAAIFALSNASPPQDWLIRILKTPSHPPKVDISSRLCRVAGLFPITPSPEDITTKLLGMKIIERKLVVTRLPVSETVIETLSSTGDSLPEKIIQTEVLTAWNTTSSWPEGALVTLARLVKIFTKEENSIGGKKGEYLFKLFTTVLNLSSSNGRNCAVFAKEGIVHHLVGFITRMFEDEEGGNDALNNLVLALGIGINLFEGDDATAREMGVDEAEGLVLLFERARGFETMGKESQGKGSGKANGSGGKLKGKARKTAALPLPLAEVTDGSGEGDLTPHKVRLGYLAVLLASLCREKKAREKTCLPHLEKVLDEFVETYRRMDRLNAQSDLAALQQELEGIEEPELKPGRNLTEKLQHVLDRLRGFM</sequence>
<feature type="compositionally biased region" description="Polar residues" evidence="1">
    <location>
        <begin position="626"/>
        <end position="645"/>
    </location>
</feature>
<evidence type="ECO:0000313" key="4">
    <source>
        <dbReference type="Proteomes" id="UP000799421"/>
    </source>
</evidence>
<evidence type="ECO:0000256" key="1">
    <source>
        <dbReference type="SAM" id="MobiDB-lite"/>
    </source>
</evidence>
<dbReference type="OrthoDB" id="78088at2759"/>
<organism evidence="3 4">
    <name type="scientific">Piedraia hortae CBS 480.64</name>
    <dbReference type="NCBI Taxonomy" id="1314780"/>
    <lineage>
        <taxon>Eukaryota</taxon>
        <taxon>Fungi</taxon>
        <taxon>Dikarya</taxon>
        <taxon>Ascomycota</taxon>
        <taxon>Pezizomycotina</taxon>
        <taxon>Dothideomycetes</taxon>
        <taxon>Dothideomycetidae</taxon>
        <taxon>Capnodiales</taxon>
        <taxon>Piedraiaceae</taxon>
        <taxon>Piedraia</taxon>
    </lineage>
</organism>
<feature type="domain" description="Wings apart-like protein C-terminal" evidence="2">
    <location>
        <begin position="804"/>
        <end position="900"/>
    </location>
</feature>
<dbReference type="InterPro" id="IPR011989">
    <property type="entry name" value="ARM-like"/>
</dbReference>
<evidence type="ECO:0000313" key="3">
    <source>
        <dbReference type="EMBL" id="KAF2860923.1"/>
    </source>
</evidence>
<feature type="compositionally biased region" description="Polar residues" evidence="1">
    <location>
        <begin position="238"/>
        <end position="268"/>
    </location>
</feature>
<dbReference type="Gene3D" id="1.25.10.10">
    <property type="entry name" value="Leucine-rich Repeat Variant"/>
    <property type="match status" value="2"/>
</dbReference>
<reference evidence="3" key="1">
    <citation type="journal article" date="2020" name="Stud. Mycol.">
        <title>101 Dothideomycetes genomes: a test case for predicting lifestyles and emergence of pathogens.</title>
        <authorList>
            <person name="Haridas S."/>
            <person name="Albert R."/>
            <person name="Binder M."/>
            <person name="Bloem J."/>
            <person name="Labutti K."/>
            <person name="Salamov A."/>
            <person name="Andreopoulos B."/>
            <person name="Baker S."/>
            <person name="Barry K."/>
            <person name="Bills G."/>
            <person name="Bluhm B."/>
            <person name="Cannon C."/>
            <person name="Castanera R."/>
            <person name="Culley D."/>
            <person name="Daum C."/>
            <person name="Ezra D."/>
            <person name="Gonzalez J."/>
            <person name="Henrissat B."/>
            <person name="Kuo A."/>
            <person name="Liang C."/>
            <person name="Lipzen A."/>
            <person name="Lutzoni F."/>
            <person name="Magnuson J."/>
            <person name="Mondo S."/>
            <person name="Nolan M."/>
            <person name="Ohm R."/>
            <person name="Pangilinan J."/>
            <person name="Park H.-J."/>
            <person name="Ramirez L."/>
            <person name="Alfaro M."/>
            <person name="Sun H."/>
            <person name="Tritt A."/>
            <person name="Yoshinaga Y."/>
            <person name="Zwiers L.-H."/>
            <person name="Turgeon B."/>
            <person name="Goodwin S."/>
            <person name="Spatafora J."/>
            <person name="Crous P."/>
            <person name="Grigoriev I."/>
        </authorList>
    </citation>
    <scope>NUCLEOTIDE SEQUENCE</scope>
    <source>
        <strain evidence="3">CBS 480.64</strain>
    </source>
</reference>
<feature type="compositionally biased region" description="Basic residues" evidence="1">
    <location>
        <begin position="179"/>
        <end position="189"/>
    </location>
</feature>
<dbReference type="EMBL" id="MU005977">
    <property type="protein sequence ID" value="KAF2860923.1"/>
    <property type="molecule type" value="Genomic_DNA"/>
</dbReference>
<feature type="compositionally biased region" description="Polar residues" evidence="1">
    <location>
        <begin position="547"/>
        <end position="559"/>
    </location>
</feature>
<name>A0A6A7C0K6_9PEZI</name>
<proteinExistence type="predicted"/>
<dbReference type="Pfam" id="PF07814">
    <property type="entry name" value="WAPL"/>
    <property type="match status" value="2"/>
</dbReference>
<feature type="region of interest" description="Disordered" evidence="1">
    <location>
        <begin position="509"/>
        <end position="713"/>
    </location>
</feature>
<dbReference type="Proteomes" id="UP000799421">
    <property type="component" value="Unassembled WGS sequence"/>
</dbReference>
<gene>
    <name evidence="3" type="ORF">K470DRAFT_257472</name>
</gene>
<feature type="region of interest" description="Disordered" evidence="1">
    <location>
        <begin position="373"/>
        <end position="402"/>
    </location>
</feature>
<dbReference type="AlphaFoldDB" id="A0A6A7C0K6"/>
<feature type="compositionally biased region" description="Gly residues" evidence="1">
    <location>
        <begin position="1123"/>
        <end position="1134"/>
    </location>
</feature>
<evidence type="ECO:0000259" key="2">
    <source>
        <dbReference type="Pfam" id="PF07814"/>
    </source>
</evidence>
<feature type="region of interest" description="Disordered" evidence="1">
    <location>
        <begin position="727"/>
        <end position="754"/>
    </location>
</feature>